<dbReference type="NCBIfam" id="TIGR00756">
    <property type="entry name" value="PPR"/>
    <property type="match status" value="2"/>
</dbReference>
<feature type="signal peptide" evidence="4">
    <location>
        <begin position="1"/>
        <end position="20"/>
    </location>
</feature>
<name>A0A8S0RR06_OLEEU</name>
<sequence>MVFLTLEILVFHYSLFSSTCQFESNTSLRQNLKSWSAEKTTKDTLNFYLQVSQHFNDDGVENRFARVEDFLNESWKSLSCEYNVDDEKPTTLYDSIGSLIVNGDFEGHSHSNFSRKQNFIDEARSDAARILEILHQDGPGFNVKANLSDLGYVASGEIDKALEMLKEMISKGQLPNVLTYNFMIRGLCMVRKFEEARLMLKEMESKICEPNFLVYNGARLESYTRESPYSKAIELVKMSWY</sequence>
<dbReference type="OrthoDB" id="185373at2759"/>
<dbReference type="AlphaFoldDB" id="A0A8S0RR06"/>
<proteinExistence type="inferred from homology"/>
<evidence type="ECO:0000256" key="2">
    <source>
        <dbReference type="ARBA" id="ARBA00022737"/>
    </source>
</evidence>
<keyword evidence="4" id="KW-0732">Signal</keyword>
<dbReference type="Pfam" id="PF13041">
    <property type="entry name" value="PPR_2"/>
    <property type="match status" value="1"/>
</dbReference>
<evidence type="ECO:0000256" key="1">
    <source>
        <dbReference type="ARBA" id="ARBA00007626"/>
    </source>
</evidence>
<comment type="similarity">
    <text evidence="1">Belongs to the PPR family. P subfamily.</text>
</comment>
<reference evidence="5 6" key="1">
    <citation type="submission" date="2019-12" db="EMBL/GenBank/DDBJ databases">
        <authorList>
            <person name="Alioto T."/>
            <person name="Alioto T."/>
            <person name="Gomez Garrido J."/>
        </authorList>
    </citation>
    <scope>NUCLEOTIDE SEQUENCE [LARGE SCALE GENOMIC DNA]</scope>
</reference>
<feature type="chain" id="PRO_5035786901" description="Pentatricopeptide repeat-containing protein" evidence="4">
    <location>
        <begin position="21"/>
        <end position="241"/>
    </location>
</feature>
<comment type="caution">
    <text evidence="5">The sequence shown here is derived from an EMBL/GenBank/DDBJ whole genome shotgun (WGS) entry which is preliminary data.</text>
</comment>
<feature type="repeat" description="PPR" evidence="3">
    <location>
        <begin position="176"/>
        <end position="210"/>
    </location>
</feature>
<organism evidence="5 6">
    <name type="scientific">Olea europaea subsp. europaea</name>
    <dbReference type="NCBI Taxonomy" id="158383"/>
    <lineage>
        <taxon>Eukaryota</taxon>
        <taxon>Viridiplantae</taxon>
        <taxon>Streptophyta</taxon>
        <taxon>Embryophyta</taxon>
        <taxon>Tracheophyta</taxon>
        <taxon>Spermatophyta</taxon>
        <taxon>Magnoliopsida</taxon>
        <taxon>eudicotyledons</taxon>
        <taxon>Gunneridae</taxon>
        <taxon>Pentapetalae</taxon>
        <taxon>asterids</taxon>
        <taxon>lamiids</taxon>
        <taxon>Lamiales</taxon>
        <taxon>Oleaceae</taxon>
        <taxon>Oleeae</taxon>
        <taxon>Olea</taxon>
    </lineage>
</organism>
<evidence type="ECO:0000313" key="5">
    <source>
        <dbReference type="EMBL" id="CAA2981597.1"/>
    </source>
</evidence>
<dbReference type="InterPro" id="IPR011990">
    <property type="entry name" value="TPR-like_helical_dom_sf"/>
</dbReference>
<dbReference type="InterPro" id="IPR050872">
    <property type="entry name" value="PPR_P_subfamily"/>
</dbReference>
<dbReference type="PANTHER" id="PTHR46128:SF211">
    <property type="entry name" value="PENTACOTRIPEPTIDE-REPEAT REGION OF PRORP DOMAIN-CONTAINING PROTEIN"/>
    <property type="match status" value="1"/>
</dbReference>
<protein>
    <recommendedName>
        <fullName evidence="7">Pentatricopeptide repeat-containing protein</fullName>
    </recommendedName>
</protein>
<dbReference type="Proteomes" id="UP000594638">
    <property type="component" value="Unassembled WGS sequence"/>
</dbReference>
<evidence type="ECO:0000256" key="4">
    <source>
        <dbReference type="SAM" id="SignalP"/>
    </source>
</evidence>
<dbReference type="Gramene" id="OE9A082394T1">
    <property type="protein sequence ID" value="OE9A082394C1"/>
    <property type="gene ID" value="OE9A082394"/>
</dbReference>
<dbReference type="InterPro" id="IPR002885">
    <property type="entry name" value="PPR_rpt"/>
</dbReference>
<evidence type="ECO:0000313" key="6">
    <source>
        <dbReference type="Proteomes" id="UP000594638"/>
    </source>
</evidence>
<dbReference type="PANTHER" id="PTHR46128">
    <property type="entry name" value="MITOCHONDRIAL GROUP I INTRON SPLICING FACTOR CCM1"/>
    <property type="match status" value="1"/>
</dbReference>
<keyword evidence="2" id="KW-0677">Repeat</keyword>
<evidence type="ECO:0008006" key="7">
    <source>
        <dbReference type="Google" id="ProtNLM"/>
    </source>
</evidence>
<dbReference type="Gene3D" id="1.25.40.10">
    <property type="entry name" value="Tetratricopeptide repeat domain"/>
    <property type="match status" value="1"/>
</dbReference>
<dbReference type="PROSITE" id="PS51375">
    <property type="entry name" value="PPR"/>
    <property type="match status" value="1"/>
</dbReference>
<accession>A0A8S0RR06</accession>
<gene>
    <name evidence="5" type="ORF">OLEA9_A082394</name>
</gene>
<dbReference type="EMBL" id="CACTIH010003676">
    <property type="protein sequence ID" value="CAA2981597.1"/>
    <property type="molecule type" value="Genomic_DNA"/>
</dbReference>
<evidence type="ECO:0000256" key="3">
    <source>
        <dbReference type="PROSITE-ProRule" id="PRU00708"/>
    </source>
</evidence>
<keyword evidence="6" id="KW-1185">Reference proteome</keyword>